<proteinExistence type="inferred from homology"/>
<feature type="transmembrane region" description="Helical" evidence="7">
    <location>
        <begin position="52"/>
        <end position="71"/>
    </location>
</feature>
<feature type="domain" description="Peptidase S54 rhomboid" evidence="8">
    <location>
        <begin position="42"/>
        <end position="105"/>
    </location>
</feature>
<evidence type="ECO:0000256" key="5">
    <source>
        <dbReference type="ARBA" id="ARBA00022989"/>
    </source>
</evidence>
<keyword evidence="3 7" id="KW-0812">Transmembrane</keyword>
<dbReference type="EMBL" id="CP102382">
    <property type="protein sequence ID" value="UUV20697.1"/>
    <property type="molecule type" value="Genomic_DNA"/>
</dbReference>
<dbReference type="InterPro" id="IPR022764">
    <property type="entry name" value="Peptidase_S54_rhomboid_dom"/>
</dbReference>
<protein>
    <submittedName>
        <fullName evidence="9">Rhomboid family intramembrane serine protease</fullName>
    </submittedName>
</protein>
<evidence type="ECO:0000313" key="9">
    <source>
        <dbReference type="EMBL" id="UUV20697.1"/>
    </source>
</evidence>
<dbReference type="Pfam" id="PF01694">
    <property type="entry name" value="Rhomboid"/>
    <property type="match status" value="2"/>
</dbReference>
<feature type="transmembrane region" description="Helical" evidence="7">
    <location>
        <begin position="192"/>
        <end position="214"/>
    </location>
</feature>
<keyword evidence="10" id="KW-1185">Reference proteome</keyword>
<dbReference type="Proteomes" id="UP001317001">
    <property type="component" value="Chromosome"/>
</dbReference>
<feature type="transmembrane region" description="Helical" evidence="7">
    <location>
        <begin position="220"/>
        <end position="237"/>
    </location>
</feature>
<feature type="transmembrane region" description="Helical" evidence="7">
    <location>
        <begin position="83"/>
        <end position="106"/>
    </location>
</feature>
<keyword evidence="5 7" id="KW-1133">Transmembrane helix</keyword>
<organism evidence="9 10">
    <name type="scientific">Paenimyroides aestuarii</name>
    <dbReference type="NCBI Taxonomy" id="2968490"/>
    <lineage>
        <taxon>Bacteria</taxon>
        <taxon>Pseudomonadati</taxon>
        <taxon>Bacteroidota</taxon>
        <taxon>Flavobacteriia</taxon>
        <taxon>Flavobacteriales</taxon>
        <taxon>Flavobacteriaceae</taxon>
        <taxon>Paenimyroides</taxon>
    </lineage>
</organism>
<feature type="domain" description="Peptidase S54 rhomboid" evidence="8">
    <location>
        <begin position="145"/>
        <end position="238"/>
    </location>
</feature>
<keyword evidence="6 7" id="KW-0472">Membrane</keyword>
<comment type="similarity">
    <text evidence="2">Belongs to the peptidase S54 family.</text>
</comment>
<dbReference type="RefSeq" id="WP_257498601.1">
    <property type="nucleotide sequence ID" value="NZ_CP102382.1"/>
</dbReference>
<evidence type="ECO:0000256" key="1">
    <source>
        <dbReference type="ARBA" id="ARBA00004141"/>
    </source>
</evidence>
<accession>A0ABY5NQI8</accession>
<dbReference type="GO" id="GO:0006508">
    <property type="term" value="P:proteolysis"/>
    <property type="evidence" value="ECO:0007669"/>
    <property type="project" value="UniProtKB-KW"/>
</dbReference>
<dbReference type="InterPro" id="IPR050925">
    <property type="entry name" value="Rhomboid_protease_S54"/>
</dbReference>
<gene>
    <name evidence="9" type="ORF">NPX36_10150</name>
</gene>
<reference evidence="9 10" key="1">
    <citation type="submission" date="2022-08" db="EMBL/GenBank/DDBJ databases">
        <title>Myroides zhujiangensis sp. nov., a novel bacterium isolated from sediment in the Pearl River Estuary.</title>
        <authorList>
            <person name="Cui L."/>
        </authorList>
    </citation>
    <scope>NUCLEOTIDE SEQUENCE [LARGE SCALE GENOMIC DNA]</scope>
    <source>
        <strain evidence="9 10">SCSIO 72103</strain>
    </source>
</reference>
<keyword evidence="9" id="KW-0645">Protease</keyword>
<dbReference type="PANTHER" id="PTHR43731">
    <property type="entry name" value="RHOMBOID PROTEASE"/>
    <property type="match status" value="1"/>
</dbReference>
<keyword evidence="4" id="KW-0378">Hydrolase</keyword>
<evidence type="ECO:0000256" key="6">
    <source>
        <dbReference type="ARBA" id="ARBA00023136"/>
    </source>
</evidence>
<sequence length="249" mass="28545">MNQITPVVKQLLIVNIIIFVGTFFIPQLMDYFPMYYFENPSFEFWQPVTRMFLHAGFFHVFFSIIVLFSFGSVLEQIWGGAKFLIFYFACGLGACIVDALFKYFVIHDTVNILVLNGFSESSIFELLGKGMFDNQWSEFVSDSKLQNMLLAYMSVSFGSTGIIYGLMVAFAFMFPNTSLSLFFVPVPIKAKYFVPIILTLDLAFGFFGGVSVFGNGIINYFSHIGGAVVGFILMWIWRKKQFDQFRWDK</sequence>
<feature type="transmembrane region" description="Helical" evidence="7">
    <location>
        <begin position="12"/>
        <end position="32"/>
    </location>
</feature>
<dbReference type="Gene3D" id="1.20.1540.10">
    <property type="entry name" value="Rhomboid-like"/>
    <property type="match status" value="1"/>
</dbReference>
<dbReference type="SMART" id="SM01160">
    <property type="entry name" value="DUF1751"/>
    <property type="match status" value="1"/>
</dbReference>
<dbReference type="PANTHER" id="PTHR43731:SF14">
    <property type="entry name" value="PRESENILIN-ASSOCIATED RHOMBOID-LIKE PROTEIN, MITOCHONDRIAL"/>
    <property type="match status" value="1"/>
</dbReference>
<dbReference type="SUPFAM" id="SSF144091">
    <property type="entry name" value="Rhomboid-like"/>
    <property type="match status" value="1"/>
</dbReference>
<dbReference type="InterPro" id="IPR035952">
    <property type="entry name" value="Rhomboid-like_sf"/>
</dbReference>
<name>A0ABY5NQI8_9FLAO</name>
<evidence type="ECO:0000256" key="4">
    <source>
        <dbReference type="ARBA" id="ARBA00022801"/>
    </source>
</evidence>
<evidence type="ECO:0000259" key="8">
    <source>
        <dbReference type="Pfam" id="PF01694"/>
    </source>
</evidence>
<feature type="transmembrane region" description="Helical" evidence="7">
    <location>
        <begin position="149"/>
        <end position="172"/>
    </location>
</feature>
<evidence type="ECO:0000313" key="10">
    <source>
        <dbReference type="Proteomes" id="UP001317001"/>
    </source>
</evidence>
<evidence type="ECO:0000256" key="7">
    <source>
        <dbReference type="SAM" id="Phobius"/>
    </source>
</evidence>
<evidence type="ECO:0000256" key="2">
    <source>
        <dbReference type="ARBA" id="ARBA00009045"/>
    </source>
</evidence>
<comment type="subcellular location">
    <subcellularLocation>
        <location evidence="1">Membrane</location>
        <topology evidence="1">Multi-pass membrane protein</topology>
    </subcellularLocation>
</comment>
<evidence type="ECO:0000256" key="3">
    <source>
        <dbReference type="ARBA" id="ARBA00022692"/>
    </source>
</evidence>
<dbReference type="GO" id="GO:0008233">
    <property type="term" value="F:peptidase activity"/>
    <property type="evidence" value="ECO:0007669"/>
    <property type="project" value="UniProtKB-KW"/>
</dbReference>